<feature type="coiled-coil region" evidence="10">
    <location>
        <begin position="1545"/>
        <end position="1593"/>
    </location>
</feature>
<dbReference type="Pfam" id="PF02463">
    <property type="entry name" value="SMC_N"/>
    <property type="match status" value="1"/>
</dbReference>
<evidence type="ECO:0000256" key="9">
    <source>
        <dbReference type="ARBA" id="ARBA00023242"/>
    </source>
</evidence>
<dbReference type="Gene3D" id="3.40.50.300">
    <property type="entry name" value="P-loop containing nucleotide triphosphate hydrolases"/>
    <property type="match status" value="3"/>
</dbReference>
<feature type="compositionally biased region" description="Basic and acidic residues" evidence="11">
    <location>
        <begin position="2087"/>
        <end position="2101"/>
    </location>
</feature>
<dbReference type="GO" id="GO:0016787">
    <property type="term" value="F:hydrolase activity"/>
    <property type="evidence" value="ECO:0007669"/>
    <property type="project" value="UniProtKB-KW"/>
</dbReference>
<dbReference type="Pfam" id="PF05049">
    <property type="entry name" value="IIGP"/>
    <property type="match status" value="1"/>
</dbReference>
<evidence type="ECO:0000256" key="5">
    <source>
        <dbReference type="ARBA" id="ARBA00022801"/>
    </source>
</evidence>
<evidence type="ECO:0000256" key="7">
    <source>
        <dbReference type="ARBA" id="ARBA00023054"/>
    </source>
</evidence>
<keyword evidence="6" id="KW-0067">ATP-binding</keyword>
<protein>
    <recommendedName>
        <fullName evidence="13">IRG-type G domain-containing protein</fullName>
    </recommendedName>
</protein>
<evidence type="ECO:0000256" key="11">
    <source>
        <dbReference type="SAM" id="MobiDB-lite"/>
    </source>
</evidence>
<evidence type="ECO:0000313" key="15">
    <source>
        <dbReference type="Proteomes" id="UP000663828"/>
    </source>
</evidence>
<gene>
    <name evidence="14" type="ORF">XAT740_LOCUS34422</name>
</gene>
<organism evidence="14 15">
    <name type="scientific">Adineta ricciae</name>
    <name type="common">Rotifer</name>
    <dbReference type="NCBI Taxonomy" id="249248"/>
    <lineage>
        <taxon>Eukaryota</taxon>
        <taxon>Metazoa</taxon>
        <taxon>Spiralia</taxon>
        <taxon>Gnathifera</taxon>
        <taxon>Rotifera</taxon>
        <taxon>Eurotatoria</taxon>
        <taxon>Bdelloidea</taxon>
        <taxon>Adinetida</taxon>
        <taxon>Adinetidae</taxon>
        <taxon>Adineta</taxon>
    </lineage>
</organism>
<dbReference type="Gene3D" id="1.10.287.1490">
    <property type="match status" value="1"/>
</dbReference>
<dbReference type="SUPFAM" id="SSF75553">
    <property type="entry name" value="Smc hinge domain"/>
    <property type="match status" value="1"/>
</dbReference>
<dbReference type="InterPro" id="IPR010935">
    <property type="entry name" value="SMC_hinge"/>
</dbReference>
<keyword evidence="7 10" id="KW-0175">Coiled coil</keyword>
<keyword evidence="9" id="KW-0539">Nucleus</keyword>
<dbReference type="Gene3D" id="3.30.70.1620">
    <property type="match status" value="1"/>
</dbReference>
<evidence type="ECO:0000256" key="2">
    <source>
        <dbReference type="ARBA" id="ARBA00005429"/>
    </source>
</evidence>
<dbReference type="GO" id="GO:0007076">
    <property type="term" value="P:mitotic chromosome condensation"/>
    <property type="evidence" value="ECO:0007669"/>
    <property type="project" value="TreeGrafter"/>
</dbReference>
<evidence type="ECO:0000313" key="14">
    <source>
        <dbReference type="EMBL" id="CAF1406201.1"/>
    </source>
</evidence>
<comment type="similarity">
    <text evidence="3">Belongs to the SMC family. SMC4 subfamily.</text>
</comment>
<feature type="compositionally biased region" description="Polar residues" evidence="11">
    <location>
        <begin position="2076"/>
        <end position="2086"/>
    </location>
</feature>
<evidence type="ECO:0000256" key="10">
    <source>
        <dbReference type="SAM" id="Coils"/>
    </source>
</evidence>
<comment type="caution">
    <text evidence="14">The sequence shown here is derived from an EMBL/GenBank/DDBJ whole genome shotgun (WGS) entry which is preliminary data.</text>
</comment>
<keyword evidence="15" id="KW-1185">Reference proteome</keyword>
<dbReference type="GO" id="GO:0000796">
    <property type="term" value="C:condensin complex"/>
    <property type="evidence" value="ECO:0007669"/>
    <property type="project" value="TreeGrafter"/>
</dbReference>
<keyword evidence="12" id="KW-0472">Membrane</keyword>
<dbReference type="SUPFAM" id="SSF52540">
    <property type="entry name" value="P-loop containing nucleoside triphosphate hydrolases"/>
    <property type="match status" value="2"/>
</dbReference>
<evidence type="ECO:0000259" key="13">
    <source>
        <dbReference type="PROSITE" id="PS51716"/>
    </source>
</evidence>
<dbReference type="SMART" id="SM00968">
    <property type="entry name" value="SMC_hinge"/>
    <property type="match status" value="1"/>
</dbReference>
<accession>A0A815LHP8</accession>
<feature type="transmembrane region" description="Helical" evidence="12">
    <location>
        <begin position="289"/>
        <end position="311"/>
    </location>
</feature>
<name>A0A815LHP8_ADIRI</name>
<dbReference type="PROSITE" id="PS51716">
    <property type="entry name" value="G_IRG"/>
    <property type="match status" value="1"/>
</dbReference>
<comment type="similarity">
    <text evidence="2">Belongs to the TRAFAC class dynamin-like GTPase superfamily. IRG family.</text>
</comment>
<keyword evidence="12" id="KW-1133">Transmembrane helix</keyword>
<keyword evidence="12" id="KW-0812">Transmembrane</keyword>
<keyword evidence="8" id="KW-0342">GTP-binding</keyword>
<dbReference type="Pfam" id="PF15892">
    <property type="entry name" value="BNR_4"/>
    <property type="match status" value="1"/>
</dbReference>
<evidence type="ECO:0000256" key="3">
    <source>
        <dbReference type="ARBA" id="ARBA00006005"/>
    </source>
</evidence>
<evidence type="ECO:0000256" key="1">
    <source>
        <dbReference type="ARBA" id="ARBA00004123"/>
    </source>
</evidence>
<evidence type="ECO:0000256" key="8">
    <source>
        <dbReference type="ARBA" id="ARBA00023134"/>
    </source>
</evidence>
<dbReference type="InterPro" id="IPR003395">
    <property type="entry name" value="RecF/RecN/SMC_N"/>
</dbReference>
<dbReference type="InterPro" id="IPR007743">
    <property type="entry name" value="Immunity-related_GTPase-like"/>
</dbReference>
<keyword evidence="5" id="KW-0378">Hydrolase</keyword>
<reference evidence="14" key="1">
    <citation type="submission" date="2021-02" db="EMBL/GenBank/DDBJ databases">
        <authorList>
            <person name="Nowell W R."/>
        </authorList>
    </citation>
    <scope>NUCLEOTIDE SEQUENCE</scope>
</reference>
<evidence type="ECO:0000256" key="4">
    <source>
        <dbReference type="ARBA" id="ARBA00022741"/>
    </source>
</evidence>
<feature type="coiled-coil region" evidence="10">
    <location>
        <begin position="1116"/>
        <end position="1220"/>
    </location>
</feature>
<proteinExistence type="inferred from homology"/>
<dbReference type="FunFam" id="3.40.50.300:FF:000541">
    <property type="entry name" value="Immunity related GTPase M"/>
    <property type="match status" value="1"/>
</dbReference>
<dbReference type="InterPro" id="IPR027417">
    <property type="entry name" value="P-loop_NTPase"/>
</dbReference>
<feature type="region of interest" description="Disordered" evidence="11">
    <location>
        <begin position="2074"/>
        <end position="2107"/>
    </location>
</feature>
<dbReference type="EMBL" id="CAJNOR010003362">
    <property type="protein sequence ID" value="CAF1406201.1"/>
    <property type="molecule type" value="Genomic_DNA"/>
</dbReference>
<dbReference type="GO" id="GO:0005634">
    <property type="term" value="C:nucleus"/>
    <property type="evidence" value="ECO:0007669"/>
    <property type="project" value="UniProtKB-SubCell"/>
</dbReference>
<evidence type="ECO:0000256" key="6">
    <source>
        <dbReference type="ARBA" id="ARBA00022840"/>
    </source>
</evidence>
<dbReference type="PANTHER" id="PTHR18937">
    <property type="entry name" value="STRUCTURAL MAINTENANCE OF CHROMOSOMES SMC FAMILY MEMBER"/>
    <property type="match status" value="1"/>
</dbReference>
<evidence type="ECO:0000256" key="12">
    <source>
        <dbReference type="SAM" id="Phobius"/>
    </source>
</evidence>
<feature type="domain" description="IRG-type G" evidence="13">
    <location>
        <begin position="2171"/>
        <end position="2354"/>
    </location>
</feature>
<dbReference type="InterPro" id="IPR030385">
    <property type="entry name" value="G_IRG_dom"/>
</dbReference>
<dbReference type="GO" id="GO:0005524">
    <property type="term" value="F:ATP binding"/>
    <property type="evidence" value="ECO:0007669"/>
    <property type="project" value="UniProtKB-KW"/>
</dbReference>
<feature type="coiled-coil region" evidence="10">
    <location>
        <begin position="1247"/>
        <end position="1323"/>
    </location>
</feature>
<dbReference type="PANTHER" id="PTHR18937:SF172">
    <property type="entry name" value="STRUCTURAL MAINTENANCE OF CHROMOSOMES PROTEIN"/>
    <property type="match status" value="1"/>
</dbReference>
<dbReference type="Gene3D" id="1.20.1060.20">
    <property type="match status" value="1"/>
</dbReference>
<keyword evidence="4" id="KW-0547">Nucleotide-binding</keyword>
<dbReference type="Pfam" id="PF06470">
    <property type="entry name" value="SMC_hinge"/>
    <property type="match status" value="1"/>
</dbReference>
<comment type="subcellular location">
    <subcellularLocation>
        <location evidence="1">Nucleus</location>
    </subcellularLocation>
</comment>
<dbReference type="Proteomes" id="UP000663828">
    <property type="component" value="Unassembled WGS sequence"/>
</dbReference>
<sequence length="2538" mass="289354">MPLKFRKILQEVGDSPVVKIQLGRTPVLAVLTFFLNIASLGKFYNKQIELGYDQIYHNYLLITIENDNSPSVLQNVITAGTNATGTAIYKLEKAQRIALKKPIFPTEFVDIYDIPLTPSKLYTLNRLITAATNIDKDFYTYDAGNNNMCQTFVENIVDINGLTQNIADEKTRLALKPQDAKALVETLGSRKDIVKRITDLGGKLDKLIHDKRIQWKKPEPKRFALVGNVHVKVSHPVQNTIDEIPLQKSNNEVVKIDGMTNTIVENADNIYDAAVALESSEGKSKSMNITFIILGTVLCVLAIGAIGAIIVSKRKSSRGSYATIPLINRFVYPSHFYLSLVLPSTASLADNKTEHAIVIDSLDIAPVWAGHPVNFVFLTHAPYQFVAYYDATRQMTVVQRNLNERTWTVNRLPIVTGWDSHNYIAMAIDDDGYLHLSGNMHVVPLVYFRTSQSLNASTFVELNRMIGTDEKNTTYPMFFRGPSNEFLFTYRSGKSGNGNQIYNKYDLTTKTWSRLLDKPFTDGEGKRNAYFDGPIKGPDGYFHLAWVWRESPDASTNHDLSYARSKDLLSWETGSGRALTLPITLETCEIVDPVPQKGGIINGNTKIGFDQQGRVTISYHKNDAQNYTQPWTARLENGVWKKYQITNWPWHWDFGGGGSLAFAISLGRVTKEGDGNLTQSFNHIKFGNGTWLIDPVYLNATGKLQRETIPPSMLKVEGTFPGLGVRLAEDFGEYNVPNTRFVLRWETLGSNRDEPRPPPYPSPSMLRIYTTEHCFDWLASTETSCVIGYLKNQRVFSINPPFMTHQGEDGEAAEEEIDVETLELPPLPDHIQALLTPKYRLVITKIEINNFKSFAGRIQLDQFDEHFTCIIGPNGSGKSNVIDSLLFVIGHRASKMRGAKLSTLLHNSAECPDVKSCSVTVHFEAIAIEGEKEKIRFSITRIAFPDNSSHYKINEKQVSLKDVTKLLREYGVDLDHSRYLILQGDVESIAMMKPIAANEHEQGFLEYLEDIIGTERFKKPLELLNLKVEELSAMWAEKKNRVKAAQSEVQQLDGPYQQALDFIKCDNDYKLSKSKMLQLKRFELGDQEVALTVKYTDREEKMKESDEQCYAKKQLCKQSQDELNRLQKSFDKNNNELTKLKKSLVDYETEDGTIRNEIKTSFDQEKKYEKQNEQETTKMKTWENVPDEKTTEISEAEEKLKVAEAEQEKLELELNKLKQDLLPQTEEWRKELTEKTNKCHCFKQDKYANKKKDYELAQNRLQLLLSEEERHKNTLNEMKNDHDNKQKELQIKQEKFREIDQQLTQTEGLHREKEQLLKGIEEEYTVVDKRFRQNQLELNNMNSQMQTTQSRDKTLNFLLGQKQQGKLQGFHQRLGSLANIDSKYDVAISTAAGGYLDYYVVDDVKSGEAAKNLLKEHKQGTGSFICMDKMLRHAQQANRRFDVPQSAPNTYRLFDLIDINDSIYRNTFYYVLRDTLVVDNIDDAQKVAFGSQTRYRVVTLKGEIIEQSGTMSGGGSFQARGKMTLKSADHRASARQSVTIDPAKKTQLEKSVKEDGEKLTELEQQRFQLTTEEKQLRQKLADEKRMHAQVKNDLKNLPNHVETLKASVEKQQKLVESKTVSIKDREIYDEELKKTKEEYDAANDELEELKAAIEVVTKRINDHNKLALAKPQADLDSAVNEVKELQNVIDTANVEITNARRNLKKSQDKVKANQVAIEQLLKKRADFNARLEKLEELAKNADEKKNEIETELEASKQNMTELRETIRVTEAELADIEKEIVHLKHEYEVAQKELAQCRHEISVIDVEINGLRLSQVIDDEEDVLDDSASTNFLKEIPIQKYDRPDLDVYTMKDLVAATLERENELKQTHCNLTVIGEHRRANRNLNLRQKDLLELETRRDHIRAKRDQFNEQRQTEFRAGFDQISRTLKHIYRTITDGGDAELEFCSSNDPFVDGVELSIRPPKKSWKRICNLSGGEKTLSSLAFVFALHTFRPTPIYVMDEIDAALDFKNVSIVGRFIKERTKNAQFIVISLRENMFTLADYLIGIYKVNNCSQTASLRPALFAKKLEERKKSHLMSSQEQTNPSETHDEHDVTMTEHTEPLNSYDPHSTNDRLNHQQNMATNTSVPPCDYDMVDLSEDDKAAAQKYLSENGVRGIEGFLAERLDAWRKCPLHIAITGDSGAGKSTLINTLRNLRAEDEGAAKVGVVETTRIVQSYSHPSYPNLVFHDLPGVGTLEFKKSTYVDQVNLSRYDFFLIVSRTRFTENDLWLANEIKRIGKRFFFIRTNIDQDLYNEKVDHPKNYSETLILQRIRENCLTHIRTVDDNANVFLISGRLNYTSRFDFPKMCSTLLQDYPGLKRHAMILAMSTNCKEVIRAKVDVLRSQTWVAAAVSAAVATPPIPGLSVMFDFSLTVGFVLFYKKQLGLDDESLTRIAQVHHIPVYVIQDELQKILPAHFFTAVPEFVVSLVKKQAVGTATEEVLRYVPYVGSAICATVSFTIILSVLRNLLNVMEKAALALIDIVAERSVSDDEDDDSPI</sequence>
<dbReference type="GO" id="GO:0016020">
    <property type="term" value="C:membrane"/>
    <property type="evidence" value="ECO:0007669"/>
    <property type="project" value="InterPro"/>
</dbReference>
<dbReference type="GO" id="GO:0005525">
    <property type="term" value="F:GTP binding"/>
    <property type="evidence" value="ECO:0007669"/>
    <property type="project" value="UniProtKB-KW"/>
</dbReference>
<dbReference type="InterPro" id="IPR036277">
    <property type="entry name" value="SMC_hinge_sf"/>
</dbReference>
<feature type="coiled-coil region" evidence="10">
    <location>
        <begin position="1625"/>
        <end position="1800"/>
    </location>
</feature>